<dbReference type="EMBL" id="JACHXD010000029">
    <property type="protein sequence ID" value="MBB3122395.1"/>
    <property type="molecule type" value="Genomic_DNA"/>
</dbReference>
<dbReference type="InterPro" id="IPR036890">
    <property type="entry name" value="HATPase_C_sf"/>
</dbReference>
<feature type="transmembrane region" description="Helical" evidence="1">
    <location>
        <begin position="115"/>
        <end position="136"/>
    </location>
</feature>
<keyword evidence="1" id="KW-1133">Transmembrane helix</keyword>
<feature type="transmembrane region" description="Helical" evidence="1">
    <location>
        <begin position="87"/>
        <end position="109"/>
    </location>
</feature>
<organism evidence="3 4">
    <name type="scientific">Pseudoduganella violacea</name>
    <dbReference type="NCBI Taxonomy" id="1715466"/>
    <lineage>
        <taxon>Bacteria</taxon>
        <taxon>Pseudomonadati</taxon>
        <taxon>Pseudomonadota</taxon>
        <taxon>Betaproteobacteria</taxon>
        <taxon>Burkholderiales</taxon>
        <taxon>Oxalobacteraceae</taxon>
        <taxon>Telluria group</taxon>
        <taxon>Pseudoduganella</taxon>
    </lineage>
</organism>
<accession>A0A7W5BGH6</accession>
<protein>
    <submittedName>
        <fullName evidence="3">Sensor histidine kinase YesM</fullName>
    </submittedName>
</protein>
<gene>
    <name evidence="3" type="ORF">FHS03_005496</name>
</gene>
<keyword evidence="3" id="KW-0418">Kinase</keyword>
<dbReference type="PANTHER" id="PTHR34220">
    <property type="entry name" value="SENSOR HISTIDINE KINASE YPDA"/>
    <property type="match status" value="1"/>
</dbReference>
<dbReference type="GO" id="GO:0000155">
    <property type="term" value="F:phosphorelay sensor kinase activity"/>
    <property type="evidence" value="ECO:0007669"/>
    <property type="project" value="InterPro"/>
</dbReference>
<dbReference type="AlphaFoldDB" id="A0A7W5BGH6"/>
<feature type="transmembrane region" description="Helical" evidence="1">
    <location>
        <begin position="21"/>
        <end position="43"/>
    </location>
</feature>
<feature type="transmembrane region" description="Helical" evidence="1">
    <location>
        <begin position="49"/>
        <end position="67"/>
    </location>
</feature>
<evidence type="ECO:0000259" key="2">
    <source>
        <dbReference type="Pfam" id="PF06580"/>
    </source>
</evidence>
<dbReference type="Proteomes" id="UP000541535">
    <property type="component" value="Unassembled WGS sequence"/>
</dbReference>
<keyword evidence="3" id="KW-0808">Transferase</keyword>
<comment type="caution">
    <text evidence="3">The sequence shown here is derived from an EMBL/GenBank/DDBJ whole genome shotgun (WGS) entry which is preliminary data.</text>
</comment>
<evidence type="ECO:0000313" key="3">
    <source>
        <dbReference type="EMBL" id="MBB3122395.1"/>
    </source>
</evidence>
<evidence type="ECO:0000256" key="1">
    <source>
        <dbReference type="SAM" id="Phobius"/>
    </source>
</evidence>
<keyword evidence="4" id="KW-1185">Reference proteome</keyword>
<reference evidence="3 4" key="1">
    <citation type="submission" date="2020-08" db="EMBL/GenBank/DDBJ databases">
        <title>Genomic Encyclopedia of Type Strains, Phase III (KMG-III): the genomes of soil and plant-associated and newly described type strains.</title>
        <authorList>
            <person name="Whitman W."/>
        </authorList>
    </citation>
    <scope>NUCLEOTIDE SEQUENCE [LARGE SCALE GENOMIC DNA]</scope>
    <source>
        <strain evidence="3 4">CECT 8897</strain>
    </source>
</reference>
<feature type="domain" description="Signal transduction histidine kinase internal region" evidence="2">
    <location>
        <begin position="162"/>
        <end position="241"/>
    </location>
</feature>
<evidence type="ECO:0000313" key="4">
    <source>
        <dbReference type="Proteomes" id="UP000541535"/>
    </source>
</evidence>
<dbReference type="InterPro" id="IPR010559">
    <property type="entry name" value="Sig_transdc_His_kin_internal"/>
</dbReference>
<dbReference type="Pfam" id="PF06580">
    <property type="entry name" value="His_kinase"/>
    <property type="match status" value="1"/>
</dbReference>
<keyword evidence="1" id="KW-0472">Membrane</keyword>
<dbReference type="InterPro" id="IPR050640">
    <property type="entry name" value="Bact_2-comp_sensor_kinase"/>
</dbReference>
<proteinExistence type="predicted"/>
<dbReference type="Gene3D" id="3.30.565.10">
    <property type="entry name" value="Histidine kinase-like ATPase, C-terminal domain"/>
    <property type="match status" value="1"/>
</dbReference>
<dbReference type="SUPFAM" id="SSF55874">
    <property type="entry name" value="ATPase domain of HSP90 chaperone/DNA topoisomerase II/histidine kinase"/>
    <property type="match status" value="1"/>
</dbReference>
<name>A0A7W5BGH6_9BURK</name>
<dbReference type="PANTHER" id="PTHR34220:SF7">
    <property type="entry name" value="SENSOR HISTIDINE KINASE YPDA"/>
    <property type="match status" value="1"/>
</dbReference>
<sequence length="350" mass="38909">MSSSAAQPASAPQPPLLARLNWYWICQLGGWLLVGLANLVLYAKLMSGTQLVCLWMAISGIIISHLWRVFTKRRGWVAKGMNWKLALYSFLVLGPLQTVSVALVIHVLLQRVSDLSWLPITLIVWGSTFLGWNICYSMALSMRRANRFEAETLRLELLAKDAELRALQAQVNPHFFFNSLNSVRALIYENRDAAALMIDQLAALMRYTLQSDQADTVKLAQELEAVQAYLAIEKIRFEDRLRVRIDVEDGMENVAVPPMSVQTLVENAVKYGVEMSASGSEIRIRARHGDGISVIEVANAGAIRPFSNSTHVGLANARKRLMLAMGKEASLDLSESEGWVRATMQLPVAA</sequence>
<dbReference type="GO" id="GO:0016020">
    <property type="term" value="C:membrane"/>
    <property type="evidence" value="ECO:0007669"/>
    <property type="project" value="InterPro"/>
</dbReference>
<keyword evidence="1" id="KW-0812">Transmembrane</keyword>
<dbReference type="RefSeq" id="WP_183444051.1">
    <property type="nucleotide sequence ID" value="NZ_JACHXD010000029.1"/>
</dbReference>